<dbReference type="Pfam" id="PF00990">
    <property type="entry name" value="GGDEF"/>
    <property type="match status" value="1"/>
</dbReference>
<dbReference type="InterPro" id="IPR029787">
    <property type="entry name" value="Nucleotide_cyclase"/>
</dbReference>
<dbReference type="SUPFAM" id="SSF55073">
    <property type="entry name" value="Nucleotide cyclase"/>
    <property type="match status" value="1"/>
</dbReference>
<dbReference type="AlphaFoldDB" id="A0A645DN99"/>
<accession>A0A645DN99</accession>
<dbReference type="PANTHER" id="PTHR45138:SF9">
    <property type="entry name" value="DIGUANYLATE CYCLASE DGCM-RELATED"/>
    <property type="match status" value="1"/>
</dbReference>
<dbReference type="CDD" id="cd01949">
    <property type="entry name" value="GGDEF"/>
    <property type="match status" value="1"/>
</dbReference>
<keyword evidence="2" id="KW-0808">Transferase</keyword>
<dbReference type="EMBL" id="VSSQ01037898">
    <property type="protein sequence ID" value="MPM90715.1"/>
    <property type="molecule type" value="Genomic_DNA"/>
</dbReference>
<dbReference type="EC" id="2.7.7.65" evidence="2"/>
<dbReference type="NCBIfam" id="TIGR00254">
    <property type="entry name" value="GGDEF"/>
    <property type="match status" value="1"/>
</dbReference>
<organism evidence="2">
    <name type="scientific">bioreactor metagenome</name>
    <dbReference type="NCBI Taxonomy" id="1076179"/>
    <lineage>
        <taxon>unclassified sequences</taxon>
        <taxon>metagenomes</taxon>
        <taxon>ecological metagenomes</taxon>
    </lineage>
</organism>
<dbReference type="Gene3D" id="3.30.70.270">
    <property type="match status" value="1"/>
</dbReference>
<dbReference type="PANTHER" id="PTHR45138">
    <property type="entry name" value="REGULATORY COMPONENTS OF SENSORY TRANSDUCTION SYSTEM"/>
    <property type="match status" value="1"/>
</dbReference>
<proteinExistence type="predicted"/>
<gene>
    <name evidence="2" type="primary">dgcM_5</name>
    <name evidence="2" type="ORF">SDC9_137837</name>
</gene>
<dbReference type="InterPro" id="IPR000160">
    <property type="entry name" value="GGDEF_dom"/>
</dbReference>
<name>A0A645DN99_9ZZZZ</name>
<dbReference type="GO" id="GO:0052621">
    <property type="term" value="F:diguanylate cyclase activity"/>
    <property type="evidence" value="ECO:0007669"/>
    <property type="project" value="UniProtKB-EC"/>
</dbReference>
<keyword evidence="2" id="KW-0548">Nucleotidyltransferase</keyword>
<evidence type="ECO:0000259" key="1">
    <source>
        <dbReference type="PROSITE" id="PS50887"/>
    </source>
</evidence>
<dbReference type="InterPro" id="IPR050469">
    <property type="entry name" value="Diguanylate_Cyclase"/>
</dbReference>
<comment type="caution">
    <text evidence="2">The sequence shown here is derived from an EMBL/GenBank/DDBJ whole genome shotgun (WGS) entry which is preliminary data.</text>
</comment>
<feature type="domain" description="GGDEF" evidence="1">
    <location>
        <begin position="1"/>
        <end position="92"/>
    </location>
</feature>
<dbReference type="InterPro" id="IPR043128">
    <property type="entry name" value="Rev_trsase/Diguanyl_cyclase"/>
</dbReference>
<protein>
    <submittedName>
        <fullName evidence="2">Diguanylate cyclase DgcM</fullName>
        <ecNumber evidence="2">2.7.7.65</ecNumber>
    </submittedName>
</protein>
<reference evidence="2" key="1">
    <citation type="submission" date="2019-08" db="EMBL/GenBank/DDBJ databases">
        <authorList>
            <person name="Kucharzyk K."/>
            <person name="Murdoch R.W."/>
            <person name="Higgins S."/>
            <person name="Loffler F."/>
        </authorList>
    </citation>
    <scope>NUCLEOTIDE SEQUENCE</scope>
</reference>
<dbReference type="PROSITE" id="PS50887">
    <property type="entry name" value="GGDEF"/>
    <property type="match status" value="1"/>
</dbReference>
<evidence type="ECO:0000313" key="2">
    <source>
        <dbReference type="EMBL" id="MPM90715.1"/>
    </source>
</evidence>
<sequence>MRKQDILARWGGEEFLMLLPNTKGDEATSLCEGIRKKIEGTNFVYRKKKIKLTVTFGVEEYNESLGVDSTINNADKNLYKGKNQGRNRVVFH</sequence>